<dbReference type="RefSeq" id="XP_007334909.1">
    <property type="nucleotide sequence ID" value="XM_007334847.1"/>
</dbReference>
<dbReference type="Proteomes" id="UP000008493">
    <property type="component" value="Unassembled WGS sequence"/>
</dbReference>
<dbReference type="HOGENOM" id="CLU_3055811_0_0_1"/>
<dbReference type="Gene3D" id="3.30.420.10">
    <property type="entry name" value="Ribonuclease H-like superfamily/Ribonuclease H"/>
    <property type="match status" value="1"/>
</dbReference>
<dbReference type="KEGG" id="abp:AGABI1DRAFT26669"/>
<evidence type="ECO:0008006" key="3">
    <source>
        <dbReference type="Google" id="ProtNLM"/>
    </source>
</evidence>
<dbReference type="GeneID" id="18828910"/>
<name>K5WGQ3_AGABU</name>
<gene>
    <name evidence="1" type="ORF">AGABI1DRAFT_26669</name>
</gene>
<reference evidence="2" key="1">
    <citation type="journal article" date="2012" name="Proc. Natl. Acad. Sci. U.S.A.">
        <title>Genome sequence of the button mushroom Agaricus bisporus reveals mechanisms governing adaptation to a humic-rich ecological niche.</title>
        <authorList>
            <person name="Morin E."/>
            <person name="Kohler A."/>
            <person name="Baker A.R."/>
            <person name="Foulongne-Oriol M."/>
            <person name="Lombard V."/>
            <person name="Nagy L.G."/>
            <person name="Ohm R.A."/>
            <person name="Patyshakuliyeva A."/>
            <person name="Brun A."/>
            <person name="Aerts A.L."/>
            <person name="Bailey A.M."/>
            <person name="Billette C."/>
            <person name="Coutinho P.M."/>
            <person name="Deakin G."/>
            <person name="Doddapaneni H."/>
            <person name="Floudas D."/>
            <person name="Grimwood J."/>
            <person name="Hilden K."/>
            <person name="Kuees U."/>
            <person name="LaButti K.M."/>
            <person name="Lapidus A."/>
            <person name="Lindquist E.A."/>
            <person name="Lucas S.M."/>
            <person name="Murat C."/>
            <person name="Riley R.W."/>
            <person name="Salamov A.A."/>
            <person name="Schmutz J."/>
            <person name="Subramanian V."/>
            <person name="Woesten H.A.B."/>
            <person name="Xu J."/>
            <person name="Eastwood D.C."/>
            <person name="Foster G.D."/>
            <person name="Sonnenberg A.S."/>
            <person name="Cullen D."/>
            <person name="de Vries R.P."/>
            <person name="Lundell T."/>
            <person name="Hibbett D.S."/>
            <person name="Henrissat B."/>
            <person name="Burton K.S."/>
            <person name="Kerrigan R.W."/>
            <person name="Challen M.P."/>
            <person name="Grigoriev I.V."/>
            <person name="Martin F."/>
        </authorList>
    </citation>
    <scope>NUCLEOTIDE SEQUENCE [LARGE SCALE GENOMIC DNA]</scope>
    <source>
        <strain evidence="2">JB137-S8 / ATCC MYA-4627 / FGSC 10392</strain>
    </source>
</reference>
<dbReference type="InterPro" id="IPR036397">
    <property type="entry name" value="RNaseH_sf"/>
</dbReference>
<evidence type="ECO:0000313" key="2">
    <source>
        <dbReference type="Proteomes" id="UP000008493"/>
    </source>
</evidence>
<dbReference type="EMBL" id="JH971459">
    <property type="protein sequence ID" value="EKM74451.1"/>
    <property type="molecule type" value="Genomic_DNA"/>
</dbReference>
<dbReference type="GO" id="GO:0003676">
    <property type="term" value="F:nucleic acid binding"/>
    <property type="evidence" value="ECO:0007669"/>
    <property type="project" value="InterPro"/>
</dbReference>
<evidence type="ECO:0000313" key="1">
    <source>
        <dbReference type="EMBL" id="EKM74451.1"/>
    </source>
</evidence>
<feature type="non-terminal residue" evidence="1">
    <location>
        <position position="54"/>
    </location>
</feature>
<keyword evidence="2" id="KW-1185">Reference proteome</keyword>
<organism evidence="1 2">
    <name type="scientific">Agaricus bisporus var. burnettii (strain JB137-S8 / ATCC MYA-4627 / FGSC 10392)</name>
    <name type="common">White button mushroom</name>
    <dbReference type="NCBI Taxonomy" id="597362"/>
    <lineage>
        <taxon>Eukaryota</taxon>
        <taxon>Fungi</taxon>
        <taxon>Dikarya</taxon>
        <taxon>Basidiomycota</taxon>
        <taxon>Agaricomycotina</taxon>
        <taxon>Agaricomycetes</taxon>
        <taxon>Agaricomycetidae</taxon>
        <taxon>Agaricales</taxon>
        <taxon>Agaricineae</taxon>
        <taxon>Agaricaceae</taxon>
        <taxon>Agaricus</taxon>
    </lineage>
</organism>
<dbReference type="AlphaFoldDB" id="K5WGQ3"/>
<protein>
    <recommendedName>
        <fullName evidence="3">Transposase</fullName>
    </recommendedName>
</protein>
<feature type="non-terminal residue" evidence="1">
    <location>
        <position position="1"/>
    </location>
</feature>
<sequence>CMGWEGVGMLTGVQGIMDAEQYCEILSRGVVEGFEKLGMEKGERIFQQDNDPKH</sequence>
<dbReference type="OrthoDB" id="4843387at2759"/>
<accession>K5WGQ3</accession>
<dbReference type="InParanoid" id="K5WGQ3"/>
<proteinExistence type="predicted"/>